<feature type="region of interest" description="Disordered" evidence="9">
    <location>
        <begin position="597"/>
        <end position="675"/>
    </location>
</feature>
<dbReference type="OMA" id="NCARANY"/>
<dbReference type="GO" id="GO:0046872">
    <property type="term" value="F:metal ion binding"/>
    <property type="evidence" value="ECO:0007669"/>
    <property type="project" value="UniProtKB-KW"/>
</dbReference>
<keyword evidence="4" id="KW-0378">Hydrolase</keyword>
<feature type="binding site" evidence="8">
    <location>
        <position position="334"/>
    </location>
    <ligand>
        <name>Zn(2+)</name>
        <dbReference type="ChEBI" id="CHEBI:29105"/>
        <note>catalytic</note>
    </ligand>
</feature>
<keyword evidence="10" id="KW-0732">Signal</keyword>
<dbReference type="InParanoid" id="T0QTB6"/>
<feature type="binding site" evidence="8">
    <location>
        <position position="226"/>
    </location>
    <ligand>
        <name>Zn(2+)</name>
        <dbReference type="ChEBI" id="CHEBI:29105"/>
        <note>catalytic</note>
    </ligand>
</feature>
<evidence type="ECO:0000256" key="9">
    <source>
        <dbReference type="SAM" id="MobiDB-lite"/>
    </source>
</evidence>
<evidence type="ECO:0000256" key="5">
    <source>
        <dbReference type="ARBA" id="ARBA00022833"/>
    </source>
</evidence>
<feature type="signal peptide" evidence="10">
    <location>
        <begin position="1"/>
        <end position="19"/>
    </location>
</feature>
<dbReference type="GO" id="GO:0007155">
    <property type="term" value="P:cell adhesion"/>
    <property type="evidence" value="ECO:0007669"/>
    <property type="project" value="InterPro"/>
</dbReference>
<feature type="compositionally biased region" description="Low complexity" evidence="9">
    <location>
        <begin position="628"/>
        <end position="675"/>
    </location>
</feature>
<evidence type="ECO:0000256" key="3">
    <source>
        <dbReference type="ARBA" id="ARBA00022723"/>
    </source>
</evidence>
<feature type="compositionally biased region" description="Polar residues" evidence="9">
    <location>
        <begin position="597"/>
        <end position="618"/>
    </location>
</feature>
<evidence type="ECO:0000256" key="2">
    <source>
        <dbReference type="ARBA" id="ARBA00022670"/>
    </source>
</evidence>
<dbReference type="VEuPathDB" id="FungiDB:SDRG_04953"/>
<dbReference type="RefSeq" id="XP_008608869.1">
    <property type="nucleotide sequence ID" value="XM_008610647.1"/>
</dbReference>
<dbReference type="PANTHER" id="PTHR10942">
    <property type="entry name" value="LEISHMANOLYSIN-LIKE PEPTIDASE"/>
    <property type="match status" value="1"/>
</dbReference>
<dbReference type="GO" id="GO:0005737">
    <property type="term" value="C:cytoplasm"/>
    <property type="evidence" value="ECO:0007669"/>
    <property type="project" value="TreeGrafter"/>
</dbReference>
<dbReference type="AlphaFoldDB" id="T0QTB6"/>
<sequence>MRSPWAAAVLLLELSAVRSCVHHQVLDTKSVTSPQTYSRLRGNDHRRLQDAVYKPLRLQTYFDNATLSQLSAANQVFLTQFLVPAAVAFWSQALHVVPVANGLAATRTCTSVSSAGCVSVQANQLCVDMPIPEAHFAPTPLCDASSGVCSVLGEKNTPLLNTDMLLYVRAATTTNCASNVLAYATSCQRDQLDRPIFGMINFCPNFINPAQRAGPIFNQQLTTAMHEMAHALGFSAASYPLMRLPDGTPRTPRTTGGRTGPTVPMPGVCNGATTTTTSTAFPSSSTIIYRTLRGRSVATMVTPAVARFAQQFFNCSSVPGADLENNDPACLGSHWEERLFPLESMSPVLNYNGNAFTALTLAFFEDSGWYQPNYAMATPLYTGMNQGCSYTTAPCLAKGVAVDNDLFCASMTEACAPALLARSNCARANYSSALPSIYRYFPTITDGGTNMYADYCPLNAGYTSGDCSFTSNLLKLPWSTIPALGEVYGTGSRCALTTLRQSDMKGATVTGRFAGCYAMRCNMSTTPPTVLITVAQTATVSVVVTCSEKGQAVAVPGFTGAISCPDPFVICDLGSCTPSCSDTAMCINGRCVSATTPLPVSSTPPATTTCGPASTSMPVSGPVPASDPTLGNTPTPVTTPTGGSSSGDSDVPIPTLPVTLDPPTTNTTSTPLGETLQTGSAFRTKLSALGPLFALGAFYWGL</sequence>
<feature type="active site" evidence="7">
    <location>
        <position position="227"/>
    </location>
</feature>
<dbReference type="InterPro" id="IPR001577">
    <property type="entry name" value="Peptidase_M8"/>
</dbReference>
<dbReference type="OrthoDB" id="527990at2759"/>
<evidence type="ECO:0008006" key="13">
    <source>
        <dbReference type="Google" id="ProtNLM"/>
    </source>
</evidence>
<comment type="cofactor">
    <cofactor evidence="8">
        <name>Zn(2+)</name>
        <dbReference type="ChEBI" id="CHEBI:29105"/>
    </cofactor>
    <text evidence="8">Binds 1 zinc ion per subunit.</text>
</comment>
<dbReference type="Pfam" id="PF01457">
    <property type="entry name" value="Peptidase_M8"/>
    <property type="match status" value="2"/>
</dbReference>
<keyword evidence="3 8" id="KW-0479">Metal-binding</keyword>
<accession>T0QTB6</accession>
<dbReference type="GO" id="GO:0006508">
    <property type="term" value="P:proteolysis"/>
    <property type="evidence" value="ECO:0007669"/>
    <property type="project" value="UniProtKB-KW"/>
</dbReference>
<evidence type="ECO:0000313" key="12">
    <source>
        <dbReference type="Proteomes" id="UP000030762"/>
    </source>
</evidence>
<evidence type="ECO:0000256" key="7">
    <source>
        <dbReference type="PIRSR" id="PIRSR601577-1"/>
    </source>
</evidence>
<organism evidence="11 12">
    <name type="scientific">Saprolegnia diclina (strain VS20)</name>
    <dbReference type="NCBI Taxonomy" id="1156394"/>
    <lineage>
        <taxon>Eukaryota</taxon>
        <taxon>Sar</taxon>
        <taxon>Stramenopiles</taxon>
        <taxon>Oomycota</taxon>
        <taxon>Saprolegniomycetes</taxon>
        <taxon>Saprolegniales</taxon>
        <taxon>Saprolegniaceae</taxon>
        <taxon>Saprolegnia</taxon>
    </lineage>
</organism>
<comment type="similarity">
    <text evidence="1">Belongs to the peptidase M8 family.</text>
</comment>
<dbReference type="STRING" id="1156394.T0QTB6"/>
<dbReference type="Gene3D" id="2.10.55.10">
    <property type="entry name" value="Leishmanolysin domain 3"/>
    <property type="match status" value="1"/>
</dbReference>
<dbReference type="Proteomes" id="UP000030762">
    <property type="component" value="Unassembled WGS sequence"/>
</dbReference>
<proteinExistence type="inferred from homology"/>
<gene>
    <name evidence="11" type="ORF">SDRG_04953</name>
</gene>
<feature type="chain" id="PRO_5004570547" description="Leishmanolysin-like peptidase" evidence="10">
    <location>
        <begin position="20"/>
        <end position="702"/>
    </location>
</feature>
<keyword evidence="6 8" id="KW-0482">Metalloprotease</keyword>
<keyword evidence="2" id="KW-0645">Protease</keyword>
<evidence type="ECO:0000256" key="6">
    <source>
        <dbReference type="ARBA" id="ARBA00023049"/>
    </source>
</evidence>
<evidence type="ECO:0000313" key="11">
    <source>
        <dbReference type="EMBL" id="EQC37936.1"/>
    </source>
</evidence>
<protein>
    <recommendedName>
        <fullName evidence="13">Leishmanolysin-like peptidase</fullName>
    </recommendedName>
</protein>
<dbReference type="SUPFAM" id="SSF55486">
    <property type="entry name" value="Metalloproteases ('zincins'), catalytic domain"/>
    <property type="match status" value="1"/>
</dbReference>
<evidence type="ECO:0000256" key="1">
    <source>
        <dbReference type="ARBA" id="ARBA00005860"/>
    </source>
</evidence>
<dbReference type="GeneID" id="19945680"/>
<dbReference type="GO" id="GO:0004222">
    <property type="term" value="F:metalloendopeptidase activity"/>
    <property type="evidence" value="ECO:0007669"/>
    <property type="project" value="InterPro"/>
</dbReference>
<dbReference type="PANTHER" id="PTHR10942:SF0">
    <property type="entry name" value="LEISHMANOLYSIN-LIKE PEPTIDASE"/>
    <property type="match status" value="1"/>
</dbReference>
<name>T0QTB6_SAPDV</name>
<keyword evidence="5 8" id="KW-0862">Zinc</keyword>
<feature type="binding site" evidence="8">
    <location>
        <position position="230"/>
    </location>
    <ligand>
        <name>Zn(2+)</name>
        <dbReference type="ChEBI" id="CHEBI:29105"/>
        <note>catalytic</note>
    </ligand>
</feature>
<dbReference type="EMBL" id="JH767143">
    <property type="protein sequence ID" value="EQC37936.1"/>
    <property type="molecule type" value="Genomic_DNA"/>
</dbReference>
<dbReference type="eggNOG" id="KOG2556">
    <property type="taxonomic scope" value="Eukaryota"/>
</dbReference>
<dbReference type="GO" id="GO:0016020">
    <property type="term" value="C:membrane"/>
    <property type="evidence" value="ECO:0007669"/>
    <property type="project" value="InterPro"/>
</dbReference>
<evidence type="ECO:0000256" key="8">
    <source>
        <dbReference type="PIRSR" id="PIRSR601577-2"/>
    </source>
</evidence>
<reference evidence="11 12" key="1">
    <citation type="submission" date="2012-04" db="EMBL/GenBank/DDBJ databases">
        <title>The Genome Sequence of Saprolegnia declina VS20.</title>
        <authorList>
            <consortium name="The Broad Institute Genome Sequencing Platform"/>
            <person name="Russ C."/>
            <person name="Nusbaum C."/>
            <person name="Tyler B."/>
            <person name="van West P."/>
            <person name="Dieguez-Uribeondo J."/>
            <person name="de Bruijn I."/>
            <person name="Tripathy S."/>
            <person name="Jiang R."/>
            <person name="Young S.K."/>
            <person name="Zeng Q."/>
            <person name="Gargeya S."/>
            <person name="Fitzgerald M."/>
            <person name="Haas B."/>
            <person name="Abouelleil A."/>
            <person name="Alvarado L."/>
            <person name="Arachchi H.M."/>
            <person name="Berlin A."/>
            <person name="Chapman S.B."/>
            <person name="Goldberg J."/>
            <person name="Griggs A."/>
            <person name="Gujja S."/>
            <person name="Hansen M."/>
            <person name="Howarth C."/>
            <person name="Imamovic A."/>
            <person name="Larimer J."/>
            <person name="McCowen C."/>
            <person name="Montmayeur A."/>
            <person name="Murphy C."/>
            <person name="Neiman D."/>
            <person name="Pearson M."/>
            <person name="Priest M."/>
            <person name="Roberts A."/>
            <person name="Saif S."/>
            <person name="Shea T."/>
            <person name="Sisk P."/>
            <person name="Sykes S."/>
            <person name="Wortman J."/>
            <person name="Nusbaum C."/>
            <person name="Birren B."/>
        </authorList>
    </citation>
    <scope>NUCLEOTIDE SEQUENCE [LARGE SCALE GENOMIC DNA]</scope>
    <source>
        <strain evidence="11 12">VS20</strain>
    </source>
</reference>
<evidence type="ECO:0000256" key="10">
    <source>
        <dbReference type="SAM" id="SignalP"/>
    </source>
</evidence>
<keyword evidence="12" id="KW-1185">Reference proteome</keyword>
<dbReference type="Gene3D" id="3.90.132.10">
    <property type="entry name" value="Leishmanolysin , domain 2"/>
    <property type="match status" value="1"/>
</dbReference>
<evidence type="ECO:0000256" key="4">
    <source>
        <dbReference type="ARBA" id="ARBA00022801"/>
    </source>
</evidence>
<dbReference type="Gene3D" id="3.10.170.20">
    <property type="match status" value="1"/>
</dbReference>